<feature type="region of interest" description="Disordered" evidence="5">
    <location>
        <begin position="1"/>
        <end position="59"/>
    </location>
</feature>
<dbReference type="PROSITE" id="PS51462">
    <property type="entry name" value="NUDIX"/>
    <property type="match status" value="1"/>
</dbReference>
<dbReference type="InterPro" id="IPR000086">
    <property type="entry name" value="NUDIX_hydrolase_dom"/>
</dbReference>
<evidence type="ECO:0000256" key="3">
    <source>
        <dbReference type="ARBA" id="ARBA00022801"/>
    </source>
</evidence>
<dbReference type="PANTHER" id="PTHR12629:SF0">
    <property type="entry name" value="DIPHOSPHOINOSITOL-POLYPHOSPHATE DIPHOSPHATASE"/>
    <property type="match status" value="1"/>
</dbReference>
<dbReference type="PANTHER" id="PTHR12629">
    <property type="entry name" value="DIPHOSPHOINOSITOL POLYPHOSPHATE PHOSPHOHYDROLASE"/>
    <property type="match status" value="1"/>
</dbReference>
<feature type="compositionally biased region" description="Low complexity" evidence="5">
    <location>
        <begin position="1"/>
        <end position="15"/>
    </location>
</feature>
<dbReference type="GO" id="GO:1901909">
    <property type="term" value="P:diadenosine hexaphosphate catabolic process"/>
    <property type="evidence" value="ECO:0007669"/>
    <property type="project" value="TreeGrafter"/>
</dbReference>
<dbReference type="Proteomes" id="UP000265663">
    <property type="component" value="Unassembled WGS sequence"/>
</dbReference>
<evidence type="ECO:0000256" key="2">
    <source>
        <dbReference type="ARBA" id="ARBA00022723"/>
    </source>
</evidence>
<evidence type="ECO:0000256" key="4">
    <source>
        <dbReference type="ARBA" id="ARBA00022842"/>
    </source>
</evidence>
<name>A0A3M7MJ02_9PLEO</name>
<organism evidence="7 8">
    <name type="scientific">Pyrenophora seminiperda CCB06</name>
    <dbReference type="NCBI Taxonomy" id="1302712"/>
    <lineage>
        <taxon>Eukaryota</taxon>
        <taxon>Fungi</taxon>
        <taxon>Dikarya</taxon>
        <taxon>Ascomycota</taxon>
        <taxon>Pezizomycotina</taxon>
        <taxon>Dothideomycetes</taxon>
        <taxon>Pleosporomycetidae</taxon>
        <taxon>Pleosporales</taxon>
        <taxon>Pleosporineae</taxon>
        <taxon>Pleosporaceae</taxon>
        <taxon>Pyrenophora</taxon>
    </lineage>
</organism>
<feature type="domain" description="Nudix hydrolase" evidence="6">
    <location>
        <begin position="87"/>
        <end position="220"/>
    </location>
</feature>
<dbReference type="GO" id="GO:0034432">
    <property type="term" value="F:bis(5'-adenosyl)-pentaphosphatase activity"/>
    <property type="evidence" value="ECO:0007669"/>
    <property type="project" value="TreeGrafter"/>
</dbReference>
<keyword evidence="4" id="KW-0460">Magnesium</keyword>
<accession>A0A3M7MJ02</accession>
<evidence type="ECO:0000313" key="7">
    <source>
        <dbReference type="EMBL" id="RMZ74418.1"/>
    </source>
</evidence>
<dbReference type="GO" id="GO:1901907">
    <property type="term" value="P:diadenosine pentaphosphate catabolic process"/>
    <property type="evidence" value="ECO:0007669"/>
    <property type="project" value="TreeGrafter"/>
</dbReference>
<dbReference type="GO" id="GO:0005634">
    <property type="term" value="C:nucleus"/>
    <property type="evidence" value="ECO:0007669"/>
    <property type="project" value="TreeGrafter"/>
</dbReference>
<dbReference type="EMBL" id="KE747844">
    <property type="protein sequence ID" value="RMZ74418.1"/>
    <property type="molecule type" value="Genomic_DNA"/>
</dbReference>
<dbReference type="SUPFAM" id="SSF55811">
    <property type="entry name" value="Nudix"/>
    <property type="match status" value="1"/>
</dbReference>
<dbReference type="GO" id="GO:0008486">
    <property type="term" value="F:diphosphoinositol-polyphosphate diphosphatase activity"/>
    <property type="evidence" value="ECO:0007669"/>
    <property type="project" value="TreeGrafter"/>
</dbReference>
<sequence>MPAASSRGSTAAARAVDSRVPRWPAPASSLQHRVAGRGLRAGDAQPEKSPPSSPLSHLDSCRPGFNCSLLSMQSRTGRVNQRYGSQGERLVAGVVPLSADKYYVLLIQSTKRSGWVLPKGGWETDEATAQEAAKREAWEEAGIICKINYDLGLIPEKRRADQLTSQAPKASYHFFEATVEKQEAQWPEQHKRNRNWFSYTQARQALAERPELLDALDRCTMHRS</sequence>
<reference evidence="7 8" key="1">
    <citation type="journal article" date="2014" name="PLoS ONE">
        <title>De novo Genome Assembly of the Fungal Plant Pathogen Pyrenophora semeniperda.</title>
        <authorList>
            <person name="Soliai M.M."/>
            <person name="Meyer S.E."/>
            <person name="Udall J.A."/>
            <person name="Elzinga D.E."/>
            <person name="Hermansen R.A."/>
            <person name="Bodily P.M."/>
            <person name="Hart A.A."/>
            <person name="Coleman C.E."/>
        </authorList>
    </citation>
    <scope>NUCLEOTIDE SEQUENCE [LARGE SCALE GENOMIC DNA]</scope>
    <source>
        <strain evidence="7 8">CCB06</strain>
        <tissue evidence="7">Mycelium</tissue>
    </source>
</reference>
<dbReference type="InterPro" id="IPR047198">
    <property type="entry name" value="DDP-like_NUDIX"/>
</dbReference>
<keyword evidence="2" id="KW-0479">Metal-binding</keyword>
<dbReference type="CDD" id="cd04666">
    <property type="entry name" value="NUDIX_DIPP2_like_Nudt4"/>
    <property type="match status" value="1"/>
</dbReference>
<gene>
    <name evidence="7" type="ORF">GMOD_00003452</name>
</gene>
<protein>
    <submittedName>
        <fullName evidence="7">Nudix family</fullName>
    </submittedName>
</protein>
<dbReference type="GO" id="GO:0071543">
    <property type="term" value="P:diphosphoinositol polyphosphate metabolic process"/>
    <property type="evidence" value="ECO:0007669"/>
    <property type="project" value="TreeGrafter"/>
</dbReference>
<proteinExistence type="predicted"/>
<keyword evidence="8" id="KW-1185">Reference proteome</keyword>
<evidence type="ECO:0000256" key="5">
    <source>
        <dbReference type="SAM" id="MobiDB-lite"/>
    </source>
</evidence>
<evidence type="ECO:0000259" key="6">
    <source>
        <dbReference type="PROSITE" id="PS51462"/>
    </source>
</evidence>
<dbReference type="Gene3D" id="3.90.79.10">
    <property type="entry name" value="Nucleoside Triphosphate Pyrophosphohydrolase"/>
    <property type="match status" value="1"/>
</dbReference>
<dbReference type="OrthoDB" id="2011998at2759"/>
<dbReference type="GO" id="GO:0000298">
    <property type="term" value="F:endopolyphosphatase activity"/>
    <property type="evidence" value="ECO:0007669"/>
    <property type="project" value="TreeGrafter"/>
</dbReference>
<dbReference type="GO" id="GO:1901911">
    <property type="term" value="P:adenosine 5'-(hexahydrogen pentaphosphate) catabolic process"/>
    <property type="evidence" value="ECO:0007669"/>
    <property type="project" value="TreeGrafter"/>
</dbReference>
<dbReference type="GO" id="GO:0046872">
    <property type="term" value="F:metal ion binding"/>
    <property type="evidence" value="ECO:0007669"/>
    <property type="project" value="UniProtKB-KW"/>
</dbReference>
<keyword evidence="3" id="KW-0378">Hydrolase</keyword>
<dbReference type="InterPro" id="IPR015797">
    <property type="entry name" value="NUDIX_hydrolase-like_dom_sf"/>
</dbReference>
<comment type="cofactor">
    <cofactor evidence="1">
        <name>Mg(2+)</name>
        <dbReference type="ChEBI" id="CHEBI:18420"/>
    </cofactor>
</comment>
<dbReference type="GO" id="GO:0034431">
    <property type="term" value="F:bis(5'-adenosyl)-hexaphosphatase activity"/>
    <property type="evidence" value="ECO:0007669"/>
    <property type="project" value="TreeGrafter"/>
</dbReference>
<evidence type="ECO:0000256" key="1">
    <source>
        <dbReference type="ARBA" id="ARBA00001946"/>
    </source>
</evidence>
<dbReference type="Pfam" id="PF00293">
    <property type="entry name" value="NUDIX"/>
    <property type="match status" value="1"/>
</dbReference>
<evidence type="ECO:0000313" key="8">
    <source>
        <dbReference type="Proteomes" id="UP000265663"/>
    </source>
</evidence>
<dbReference type="FunFam" id="3.90.79.10:FF:000046">
    <property type="entry name" value="Nudix/MutT family protein"/>
    <property type="match status" value="1"/>
</dbReference>
<dbReference type="GO" id="GO:0005737">
    <property type="term" value="C:cytoplasm"/>
    <property type="evidence" value="ECO:0007669"/>
    <property type="project" value="TreeGrafter"/>
</dbReference>
<dbReference type="AlphaFoldDB" id="A0A3M7MJ02"/>